<feature type="domain" description="CHAT" evidence="6">
    <location>
        <begin position="590"/>
        <end position="859"/>
    </location>
</feature>
<keyword evidence="5" id="KW-1133">Transmembrane helix</keyword>
<dbReference type="InterPro" id="IPR019734">
    <property type="entry name" value="TPR_rpt"/>
</dbReference>
<dbReference type="PANTHER" id="PTHR10098">
    <property type="entry name" value="RAPSYN-RELATED"/>
    <property type="match status" value="1"/>
</dbReference>
<organism evidence="7 8">
    <name type="scientific">Limnofasciculus baicalensis BBK-W-15</name>
    <dbReference type="NCBI Taxonomy" id="2699891"/>
    <lineage>
        <taxon>Bacteria</taxon>
        <taxon>Bacillati</taxon>
        <taxon>Cyanobacteriota</taxon>
        <taxon>Cyanophyceae</taxon>
        <taxon>Coleofasciculales</taxon>
        <taxon>Coleofasciculaceae</taxon>
        <taxon>Limnofasciculus</taxon>
        <taxon>Limnofasciculus baicalensis</taxon>
    </lineage>
</organism>
<dbReference type="InterPro" id="IPR013105">
    <property type="entry name" value="TPR_2"/>
</dbReference>
<dbReference type="PANTHER" id="PTHR10098:SF112">
    <property type="entry name" value="SLR0380 PROTEIN"/>
    <property type="match status" value="1"/>
</dbReference>
<name>A0AAE3KUQ7_9CYAN</name>
<keyword evidence="5" id="KW-0812">Transmembrane</keyword>
<keyword evidence="2 3" id="KW-0802">TPR repeat</keyword>
<evidence type="ECO:0000256" key="5">
    <source>
        <dbReference type="SAM" id="Phobius"/>
    </source>
</evidence>
<dbReference type="EMBL" id="JAMZMM010000396">
    <property type="protein sequence ID" value="MCP2731777.1"/>
    <property type="molecule type" value="Genomic_DNA"/>
</dbReference>
<dbReference type="RefSeq" id="WP_254014510.1">
    <property type="nucleotide sequence ID" value="NZ_JAMZMM010000396.1"/>
</dbReference>
<dbReference type="Pfam" id="PF13181">
    <property type="entry name" value="TPR_8"/>
    <property type="match status" value="1"/>
</dbReference>
<accession>A0AAE3KUQ7</accession>
<dbReference type="InterPro" id="IPR011990">
    <property type="entry name" value="TPR-like_helical_dom_sf"/>
</dbReference>
<feature type="transmembrane region" description="Helical" evidence="5">
    <location>
        <begin position="12"/>
        <end position="38"/>
    </location>
</feature>
<keyword evidence="4" id="KW-0175">Coiled coil</keyword>
<keyword evidence="5" id="KW-0472">Membrane</keyword>
<dbReference type="Proteomes" id="UP001204953">
    <property type="component" value="Unassembled WGS sequence"/>
</dbReference>
<dbReference type="Pfam" id="PF07719">
    <property type="entry name" value="TPR_2"/>
    <property type="match status" value="1"/>
</dbReference>
<feature type="repeat" description="TPR" evidence="3">
    <location>
        <begin position="362"/>
        <end position="395"/>
    </location>
</feature>
<protein>
    <submittedName>
        <fullName evidence="7">CHAT domain-containing protein</fullName>
    </submittedName>
</protein>
<keyword evidence="8" id="KW-1185">Reference proteome</keyword>
<evidence type="ECO:0000259" key="6">
    <source>
        <dbReference type="Pfam" id="PF12770"/>
    </source>
</evidence>
<dbReference type="SMART" id="SM00028">
    <property type="entry name" value="TPR"/>
    <property type="match status" value="4"/>
</dbReference>
<sequence length="861" mass="95864">MARKRLIFLLKLQSILIYFGVGLSLTLILSLMPISVWANFPAGNQLTPNDRVITAPQLIEEGRLFYEAGQFDRALNSWEKATAIYRQRGDEIGISGSLINQARALSAMGLSRRACKTATQALKLDDALCDANPNPPVIPPQQPSFLLHTGLQTLGDILRSLGNFESAKEILQQNWEIAQQLSSEPAKGATLLSLGNVARVLGNRERDRTETLGNKPFSMPPPTADCTTSPQIISSSSAIAYYQQAIGLYQQATTCYPDSTAQLPALQAQLNRLSLLVEIERGLPDPAVRSEILKLLEIQGKIADLPPSHEAIYTKINYARSLASLSFKLGIKSSPLSEQNIEQLLQDSIQQSQTLADKQALAYAIGNLGWLYELTGRYSEALDATQRALQLARDINSLEIMYQWEWQLGRILNQQKQPELQGAKAAYESASNTLQAIRKNLTAVNKDAQFSFRDDVEPFYRQFVNLILTAKTRSEPSPENLQQAIKQIDELQLAELENFLGCQLGNLAPNNSTSPLEQIANRSEQITQTKAALIYPILLEDRVALLFKLPNQSLKYHETLISQQEAKKKLRQLRNLLIVQGVDIDEFNQLAQEIYGWILQPLEESLKKSDEVETLVFVLDGELRNIPMAVLYDGQEYLVQKDYSLAIAPSLQLIKPKPRSETTKVLLGGIEKYPSEGKFSFPNLKIEQEQLQPIQKEVAASEILLNTDFTKKNLQTQLQFNNFSTIHLATHGQFSSNPEETFIVGYNELIKANDLQELIQSSSTRIELLVLSACETAQGDNRAILGLAGLTVQSGAGSTISTLWKAPTVPTNQLVVQLYQELKNPQTSAAKALHLAQKALFDIYLDSPYNWASYTLVGNWL</sequence>
<dbReference type="InterPro" id="IPR024983">
    <property type="entry name" value="CHAT_dom"/>
</dbReference>
<reference evidence="7" key="1">
    <citation type="submission" date="2022-06" db="EMBL/GenBank/DDBJ databases">
        <title>New cyanobacteria of genus Symplocastrum in benthos of Lake Baikal.</title>
        <authorList>
            <person name="Sorokovikova E."/>
            <person name="Tikhonova I."/>
            <person name="Krasnopeev A."/>
            <person name="Evseev P."/>
            <person name="Gladkikh A."/>
            <person name="Belykh O."/>
        </authorList>
    </citation>
    <scope>NUCLEOTIDE SEQUENCE</scope>
    <source>
        <strain evidence="7">BBK-W-15</strain>
    </source>
</reference>
<feature type="coiled-coil region" evidence="4">
    <location>
        <begin position="420"/>
        <end position="447"/>
    </location>
</feature>
<evidence type="ECO:0000256" key="3">
    <source>
        <dbReference type="PROSITE-ProRule" id="PRU00339"/>
    </source>
</evidence>
<comment type="caution">
    <text evidence="7">The sequence shown here is derived from an EMBL/GenBank/DDBJ whole genome shotgun (WGS) entry which is preliminary data.</text>
</comment>
<dbReference type="PROSITE" id="PS50005">
    <property type="entry name" value="TPR"/>
    <property type="match status" value="1"/>
</dbReference>
<evidence type="ECO:0000256" key="2">
    <source>
        <dbReference type="ARBA" id="ARBA00022803"/>
    </source>
</evidence>
<evidence type="ECO:0000313" key="8">
    <source>
        <dbReference type="Proteomes" id="UP001204953"/>
    </source>
</evidence>
<gene>
    <name evidence="7" type="ORF">NJ959_25430</name>
</gene>
<evidence type="ECO:0000256" key="4">
    <source>
        <dbReference type="SAM" id="Coils"/>
    </source>
</evidence>
<dbReference type="SUPFAM" id="SSF48452">
    <property type="entry name" value="TPR-like"/>
    <property type="match status" value="2"/>
</dbReference>
<evidence type="ECO:0000313" key="7">
    <source>
        <dbReference type="EMBL" id="MCP2731777.1"/>
    </source>
</evidence>
<keyword evidence="1" id="KW-0677">Repeat</keyword>
<evidence type="ECO:0000256" key="1">
    <source>
        <dbReference type="ARBA" id="ARBA00022737"/>
    </source>
</evidence>
<dbReference type="Gene3D" id="1.25.40.10">
    <property type="entry name" value="Tetratricopeptide repeat domain"/>
    <property type="match status" value="3"/>
</dbReference>
<dbReference type="Pfam" id="PF12770">
    <property type="entry name" value="CHAT"/>
    <property type="match status" value="1"/>
</dbReference>
<dbReference type="AlphaFoldDB" id="A0AAE3KUQ7"/>
<proteinExistence type="predicted"/>